<accession>A0A8T2QU38</accession>
<dbReference type="InterPro" id="IPR017853">
    <property type="entry name" value="GH"/>
</dbReference>
<dbReference type="SUPFAM" id="SSF51445">
    <property type="entry name" value="(Trans)glycosidases"/>
    <property type="match status" value="1"/>
</dbReference>
<dbReference type="GO" id="GO:0005975">
    <property type="term" value="P:carbohydrate metabolic process"/>
    <property type="evidence" value="ECO:0007669"/>
    <property type="project" value="InterPro"/>
</dbReference>
<comment type="caution">
    <text evidence="5">The sequence shown here is derived from an EMBL/GenBank/DDBJ whole genome shotgun (WGS) entry which is preliminary data.</text>
</comment>
<evidence type="ECO:0000256" key="1">
    <source>
        <dbReference type="ARBA" id="ARBA00008773"/>
    </source>
</evidence>
<dbReference type="PANTHER" id="PTHR32227">
    <property type="entry name" value="GLUCAN ENDO-1,3-BETA-GLUCOSIDASE BG1-RELATED-RELATED"/>
    <property type="match status" value="1"/>
</dbReference>
<evidence type="ECO:0000313" key="6">
    <source>
        <dbReference type="Proteomes" id="UP000825935"/>
    </source>
</evidence>
<evidence type="ECO:0000256" key="2">
    <source>
        <dbReference type="ARBA" id="ARBA00022801"/>
    </source>
</evidence>
<evidence type="ECO:0000256" key="3">
    <source>
        <dbReference type="ARBA" id="ARBA00023295"/>
    </source>
</evidence>
<comment type="similarity">
    <text evidence="1 4">Belongs to the glycosyl hydrolase 17 family.</text>
</comment>
<proteinExistence type="inferred from homology"/>
<dbReference type="OrthoDB" id="77201at2759"/>
<dbReference type="OMA" id="PVMQNIN"/>
<sequence>MSLRLSTYDQTIEASRRSHGTVLLNSCKRDHVLHNGLNIPSLGDCTVVYCLHIICYWVQSNIVPYASSITIIAVGNEVLTQNAGLSQYLFPAMSNIHNALQAAGLDGSIHVSTTNAMDVIDSSKSFPPSSAAFATSIQGQMSSVLNFLSTTGAPFLANVYPLFAYIGAGGSISLQYALFQQNSGVTDSGSGLYYSNLFDAQVDTLIYAMAAMGHDIIPVVVTETGWPHSGHSAATTQNAQAYNSNLVASVRKGTPKKPNQLISTYIFALFDENQKGGAAYEKSFGIFDPTTQAKNYAFSFV</sequence>
<evidence type="ECO:0000313" key="5">
    <source>
        <dbReference type="EMBL" id="KAH7286863.1"/>
    </source>
</evidence>
<dbReference type="AlphaFoldDB" id="A0A8T2QU38"/>
<dbReference type="EMBL" id="CM035437">
    <property type="protein sequence ID" value="KAH7286863.1"/>
    <property type="molecule type" value="Genomic_DNA"/>
</dbReference>
<reference evidence="5" key="1">
    <citation type="submission" date="2021-08" db="EMBL/GenBank/DDBJ databases">
        <title>WGS assembly of Ceratopteris richardii.</title>
        <authorList>
            <person name="Marchant D.B."/>
            <person name="Chen G."/>
            <person name="Jenkins J."/>
            <person name="Shu S."/>
            <person name="Leebens-Mack J."/>
            <person name="Grimwood J."/>
            <person name="Schmutz J."/>
            <person name="Soltis P."/>
            <person name="Soltis D."/>
            <person name="Chen Z.-H."/>
        </authorList>
    </citation>
    <scope>NUCLEOTIDE SEQUENCE</scope>
    <source>
        <strain evidence="5">Whitten #5841</strain>
        <tissue evidence="5">Leaf</tissue>
    </source>
</reference>
<dbReference type="Proteomes" id="UP000825935">
    <property type="component" value="Chromosome 32"/>
</dbReference>
<dbReference type="Gene3D" id="3.20.20.80">
    <property type="entry name" value="Glycosidases"/>
    <property type="match status" value="1"/>
</dbReference>
<dbReference type="InterPro" id="IPR044965">
    <property type="entry name" value="Glyco_hydro_17_plant"/>
</dbReference>
<dbReference type="Pfam" id="PF00332">
    <property type="entry name" value="Glyco_hydro_17"/>
    <property type="match status" value="1"/>
</dbReference>
<protein>
    <submittedName>
        <fullName evidence="5">Uncharacterized protein</fullName>
    </submittedName>
</protein>
<keyword evidence="2" id="KW-0378">Hydrolase</keyword>
<organism evidence="5 6">
    <name type="scientific">Ceratopteris richardii</name>
    <name type="common">Triangle waterfern</name>
    <dbReference type="NCBI Taxonomy" id="49495"/>
    <lineage>
        <taxon>Eukaryota</taxon>
        <taxon>Viridiplantae</taxon>
        <taxon>Streptophyta</taxon>
        <taxon>Embryophyta</taxon>
        <taxon>Tracheophyta</taxon>
        <taxon>Polypodiopsida</taxon>
        <taxon>Polypodiidae</taxon>
        <taxon>Polypodiales</taxon>
        <taxon>Pteridineae</taxon>
        <taxon>Pteridaceae</taxon>
        <taxon>Parkerioideae</taxon>
        <taxon>Ceratopteris</taxon>
    </lineage>
</organism>
<keyword evidence="6" id="KW-1185">Reference proteome</keyword>
<keyword evidence="3" id="KW-0326">Glycosidase</keyword>
<dbReference type="InterPro" id="IPR000490">
    <property type="entry name" value="Glyco_hydro_17"/>
</dbReference>
<evidence type="ECO:0000256" key="4">
    <source>
        <dbReference type="RuleBase" id="RU004335"/>
    </source>
</evidence>
<name>A0A8T2QU38_CERRI</name>
<dbReference type="GO" id="GO:0004553">
    <property type="term" value="F:hydrolase activity, hydrolyzing O-glycosyl compounds"/>
    <property type="evidence" value="ECO:0007669"/>
    <property type="project" value="InterPro"/>
</dbReference>
<gene>
    <name evidence="5" type="ORF">KP509_32G025500</name>
</gene>